<evidence type="ECO:0000259" key="3">
    <source>
        <dbReference type="Pfam" id="PF03816"/>
    </source>
</evidence>
<dbReference type="STRING" id="1423747.FC69_GL001433"/>
<name>A0A0R1RZH5_9LACO</name>
<dbReference type="Pfam" id="PF03816">
    <property type="entry name" value="LytR_cpsA_psr"/>
    <property type="match status" value="1"/>
</dbReference>
<organism evidence="4 5">
    <name type="scientific">Latilactobacillus fuchuensis DSM 14340 = JCM 11249</name>
    <dbReference type="NCBI Taxonomy" id="1423747"/>
    <lineage>
        <taxon>Bacteria</taxon>
        <taxon>Bacillati</taxon>
        <taxon>Bacillota</taxon>
        <taxon>Bacilli</taxon>
        <taxon>Lactobacillales</taxon>
        <taxon>Lactobacillaceae</taxon>
        <taxon>Latilactobacillus</taxon>
    </lineage>
</organism>
<evidence type="ECO:0000256" key="2">
    <source>
        <dbReference type="SAM" id="MobiDB-lite"/>
    </source>
</evidence>
<feature type="region of interest" description="Disordered" evidence="2">
    <location>
        <begin position="353"/>
        <end position="397"/>
    </location>
</feature>
<dbReference type="InterPro" id="IPR004474">
    <property type="entry name" value="LytR_CpsA_psr"/>
</dbReference>
<dbReference type="PANTHER" id="PTHR33392:SF6">
    <property type="entry name" value="POLYISOPRENYL-TEICHOIC ACID--PEPTIDOGLYCAN TEICHOIC ACID TRANSFERASE TAGU"/>
    <property type="match status" value="1"/>
</dbReference>
<dbReference type="Gene3D" id="3.40.630.190">
    <property type="entry name" value="LCP protein"/>
    <property type="match status" value="1"/>
</dbReference>
<feature type="compositionally biased region" description="Polar residues" evidence="2">
    <location>
        <begin position="381"/>
        <end position="397"/>
    </location>
</feature>
<dbReference type="eggNOG" id="COG1316">
    <property type="taxonomic scope" value="Bacteria"/>
</dbReference>
<comment type="similarity">
    <text evidence="1">Belongs to the LytR/CpsA/Psr (LCP) family.</text>
</comment>
<proteinExistence type="inferred from homology"/>
<gene>
    <name evidence="4" type="ORF">FC69_GL001433</name>
</gene>
<evidence type="ECO:0000313" key="5">
    <source>
        <dbReference type="Proteomes" id="UP000051264"/>
    </source>
</evidence>
<evidence type="ECO:0000313" key="4">
    <source>
        <dbReference type="EMBL" id="KRL59850.1"/>
    </source>
</evidence>
<dbReference type="RefSeq" id="WP_025082635.1">
    <property type="nucleotide sequence ID" value="NZ_AZEX01000040.1"/>
</dbReference>
<evidence type="ECO:0000256" key="1">
    <source>
        <dbReference type="ARBA" id="ARBA00006068"/>
    </source>
</evidence>
<dbReference type="AlphaFoldDB" id="A0A0R1RZH5"/>
<dbReference type="InterPro" id="IPR050922">
    <property type="entry name" value="LytR/CpsA/Psr_CW_biosynth"/>
</dbReference>
<dbReference type="Proteomes" id="UP000051264">
    <property type="component" value="Unassembled WGS sequence"/>
</dbReference>
<dbReference type="EMBL" id="AZEX01000040">
    <property type="protein sequence ID" value="KRL59850.1"/>
    <property type="molecule type" value="Genomic_DNA"/>
</dbReference>
<accession>A0A0R1RZH5</accession>
<dbReference type="OrthoDB" id="27330at2"/>
<dbReference type="PANTHER" id="PTHR33392">
    <property type="entry name" value="POLYISOPRENYL-TEICHOIC ACID--PEPTIDOGLYCAN TEICHOIC ACID TRANSFERASE TAGU"/>
    <property type="match status" value="1"/>
</dbReference>
<dbReference type="NCBIfam" id="TIGR00350">
    <property type="entry name" value="lytR_cpsA_psr"/>
    <property type="match status" value="1"/>
</dbReference>
<reference evidence="4 5" key="1">
    <citation type="journal article" date="2015" name="Genome Announc.">
        <title>Expanding the biotechnology potential of lactobacilli through comparative genomics of 213 strains and associated genera.</title>
        <authorList>
            <person name="Sun Z."/>
            <person name="Harris H.M."/>
            <person name="McCann A."/>
            <person name="Guo C."/>
            <person name="Argimon S."/>
            <person name="Zhang W."/>
            <person name="Yang X."/>
            <person name="Jeffery I.B."/>
            <person name="Cooney J.C."/>
            <person name="Kagawa T.F."/>
            <person name="Liu W."/>
            <person name="Song Y."/>
            <person name="Salvetti E."/>
            <person name="Wrobel A."/>
            <person name="Rasinkangas P."/>
            <person name="Parkhill J."/>
            <person name="Rea M.C."/>
            <person name="O'Sullivan O."/>
            <person name="Ritari J."/>
            <person name="Douillard F.P."/>
            <person name="Paul Ross R."/>
            <person name="Yang R."/>
            <person name="Briner A.E."/>
            <person name="Felis G.E."/>
            <person name="de Vos W.M."/>
            <person name="Barrangou R."/>
            <person name="Klaenhammer T.R."/>
            <person name="Caufield P.W."/>
            <person name="Cui Y."/>
            <person name="Zhang H."/>
            <person name="O'Toole P.W."/>
        </authorList>
    </citation>
    <scope>NUCLEOTIDE SEQUENCE [LARGE SCALE GENOMIC DNA]</scope>
    <source>
        <strain evidence="4 5">DSM 14340</strain>
    </source>
</reference>
<sequence>MQNSNYFGSREDKYKKNKKHRKLKVFILILVLLIGGGGAYAMRISGQIKSAANKIYKPADGKSVSTSIKNKKAFSILLLGVDTGADGRVDKGNSDTMIVATVNPKKNQVKLVSIPRDTLAQLQGAESFNMQKINAAYNVGGSKMAMSTVEKMFDIPIDYYVTVNMGALSKIVTAIGGVDVDVPFDFAWNGSSFTKGKMHLNGQQALDYSRMRYDDPEGDYGRQKRQRQVITSMIKSAVSFKSLTNFESILNTLEDSVATNLSFDDMVSIQANYRNAAKSIKSDYLKGRDATVEGSSYQIPTNDEIQRVSDVLRTALGLKTTTIDNAETKQNDLNTNFTGLEYQQDFTVYSESVMNGGTSTDTTTNDTSTDTTYSDQSSTTGNTWSTQESTSQWNNGY</sequence>
<feature type="domain" description="Cell envelope-related transcriptional attenuator" evidence="3">
    <location>
        <begin position="93"/>
        <end position="237"/>
    </location>
</feature>
<protein>
    <submittedName>
        <fullName evidence="4">Cell envelope-related function transcriptional attenuator common domain protein</fullName>
    </submittedName>
</protein>
<comment type="caution">
    <text evidence="4">The sequence shown here is derived from an EMBL/GenBank/DDBJ whole genome shotgun (WGS) entry which is preliminary data.</text>
</comment>
<dbReference type="PATRIC" id="fig|1423747.3.peg.1460"/>
<feature type="compositionally biased region" description="Low complexity" evidence="2">
    <location>
        <begin position="358"/>
        <end position="380"/>
    </location>
</feature>